<dbReference type="EMBL" id="AP023367">
    <property type="protein sequence ID" value="BCJ93666.1"/>
    <property type="molecule type" value="Genomic_DNA"/>
</dbReference>
<keyword evidence="2" id="KW-1185">Reference proteome</keyword>
<reference evidence="1 2" key="1">
    <citation type="journal article" date="2016" name="Int. J. Syst. Evol. Microbiol.">
        <title>Descriptions of Anaerotaenia torta gen. nov., sp. nov. and Anaerocolumna cellulosilytica gen. nov., sp. nov. isolated from a methanogenic reactor of cattle waste.</title>
        <authorList>
            <person name="Uek A."/>
            <person name="Ohtaki Y."/>
            <person name="Kaku N."/>
            <person name="Ueki K."/>
        </authorList>
    </citation>
    <scope>NUCLEOTIDE SEQUENCE [LARGE SCALE GENOMIC DNA]</scope>
    <source>
        <strain evidence="1 2">SN021</strain>
    </source>
</reference>
<dbReference type="InterPro" id="IPR006542">
    <property type="entry name" value="DUF1093"/>
</dbReference>
<gene>
    <name evidence="1" type="ORF">acsn021_12350</name>
</gene>
<organism evidence="1 2">
    <name type="scientific">Anaerocolumna cellulosilytica</name>
    <dbReference type="NCBI Taxonomy" id="433286"/>
    <lineage>
        <taxon>Bacteria</taxon>
        <taxon>Bacillati</taxon>
        <taxon>Bacillota</taxon>
        <taxon>Clostridia</taxon>
        <taxon>Lachnospirales</taxon>
        <taxon>Lachnospiraceae</taxon>
        <taxon>Anaerocolumna</taxon>
    </lineage>
</organism>
<dbReference type="PANTHER" id="PTHR36433:SF2">
    <property type="entry name" value="YXEA FAMILY PROTEIN"/>
    <property type="match status" value="1"/>
</dbReference>
<dbReference type="RefSeq" id="WP_197978597.1">
    <property type="nucleotide sequence ID" value="NZ_AP023367.1"/>
</dbReference>
<protein>
    <submittedName>
        <fullName evidence="1">Uncharacterized protein</fullName>
    </submittedName>
</protein>
<dbReference type="SUPFAM" id="SSF159121">
    <property type="entry name" value="BC4932-like"/>
    <property type="match status" value="1"/>
</dbReference>
<accession>A0A6S6QVH6</accession>
<proteinExistence type="predicted"/>
<dbReference type="PANTHER" id="PTHR36433">
    <property type="entry name" value="HYPOTHETICAL CYTOSOLIC PROTEIN"/>
    <property type="match status" value="1"/>
</dbReference>
<dbReference type="Proteomes" id="UP000515561">
    <property type="component" value="Chromosome"/>
</dbReference>
<evidence type="ECO:0000313" key="2">
    <source>
        <dbReference type="Proteomes" id="UP000515561"/>
    </source>
</evidence>
<sequence length="118" mass="13853">MKGRMKFIIVGLFFLVIISYFGVFFDTDTLIPENPKGKKLYYTQILNNDVKLNDNDRYEYVLETYDVKGNAKDLTFTTGKKLKEGAFVELYVAPFRGVTFWQEVDRSELPERVVKLYK</sequence>
<evidence type="ECO:0000313" key="1">
    <source>
        <dbReference type="EMBL" id="BCJ93666.1"/>
    </source>
</evidence>
<dbReference type="KEGG" id="acel:acsn021_12350"/>
<name>A0A6S6QVH6_9FIRM</name>
<dbReference type="AlphaFoldDB" id="A0A6S6QVH6"/>
<dbReference type="InterPro" id="IPR036166">
    <property type="entry name" value="YxeA-like_sf"/>
</dbReference>
<dbReference type="Gene3D" id="2.40.50.480">
    <property type="match status" value="1"/>
</dbReference>
<dbReference type="NCBIfam" id="TIGR01655">
    <property type="entry name" value="yxeA_fam"/>
    <property type="match status" value="1"/>
</dbReference>
<dbReference type="Pfam" id="PF06486">
    <property type="entry name" value="DUF1093"/>
    <property type="match status" value="1"/>
</dbReference>